<dbReference type="PANTHER" id="PTHR15840">
    <property type="entry name" value="CGI-121 FAMILY MEMBER"/>
    <property type="match status" value="1"/>
</dbReference>
<comment type="similarity">
    <text evidence="2 8">Belongs to the CGI121/TPRKB family.</text>
</comment>
<comment type="function">
    <text evidence="7">Component of the EKC/KEOPS complex that is required for the formation of a threonylcarbamoyl group on adenosine at position 37 (t(6)A37) in tRNAs that read codons beginning with adenine. The complex is probably involved in the transfer of the threonylcarbamoyl moiety of threonylcarbamoyl-AMP (TC-AMP) to the N6 group of A37. CGI121 acts as an allosteric effector that regulates the t(6)A activity of the complex. The EKC/KEOPS complex also promotes both telomere uncapping and telomere elongation. The complex is required for efficient recruitment of transcriptional coactivators. CGI121 is not required for tRNA modification.</text>
</comment>
<evidence type="ECO:0000256" key="6">
    <source>
        <dbReference type="ARBA" id="ARBA00023242"/>
    </source>
</evidence>
<dbReference type="Pfam" id="PF08617">
    <property type="entry name" value="CGI-121"/>
    <property type="match status" value="1"/>
</dbReference>
<evidence type="ECO:0000313" key="10">
    <source>
        <dbReference type="Proteomes" id="UP000799753"/>
    </source>
</evidence>
<keyword evidence="6 8" id="KW-0539">Nucleus</keyword>
<dbReference type="SUPFAM" id="SSF143870">
    <property type="entry name" value="PF0523-like"/>
    <property type="match status" value="1"/>
</dbReference>
<evidence type="ECO:0000313" key="9">
    <source>
        <dbReference type="EMBL" id="KAF2644416.1"/>
    </source>
</evidence>
<evidence type="ECO:0000256" key="2">
    <source>
        <dbReference type="ARBA" id="ARBA00005546"/>
    </source>
</evidence>
<organism evidence="9 10">
    <name type="scientific">Massarina eburnea CBS 473.64</name>
    <dbReference type="NCBI Taxonomy" id="1395130"/>
    <lineage>
        <taxon>Eukaryota</taxon>
        <taxon>Fungi</taxon>
        <taxon>Dikarya</taxon>
        <taxon>Ascomycota</taxon>
        <taxon>Pezizomycotina</taxon>
        <taxon>Dothideomycetes</taxon>
        <taxon>Pleosporomycetidae</taxon>
        <taxon>Pleosporales</taxon>
        <taxon>Massarineae</taxon>
        <taxon>Massarinaceae</taxon>
        <taxon>Massarina</taxon>
    </lineage>
</organism>
<dbReference type="InterPro" id="IPR013926">
    <property type="entry name" value="CGI121/TPRKB"/>
</dbReference>
<evidence type="ECO:0000256" key="3">
    <source>
        <dbReference type="ARBA" id="ARBA00015316"/>
    </source>
</evidence>
<evidence type="ECO:0000256" key="8">
    <source>
        <dbReference type="RuleBase" id="RU004398"/>
    </source>
</evidence>
<dbReference type="PANTHER" id="PTHR15840:SF10">
    <property type="entry name" value="EKC_KEOPS COMPLEX SUBUNIT TPRKB"/>
    <property type="match status" value="1"/>
</dbReference>
<dbReference type="AlphaFoldDB" id="A0A6A6S977"/>
<keyword evidence="10" id="KW-1185">Reference proteome</keyword>
<dbReference type="Proteomes" id="UP000799753">
    <property type="component" value="Unassembled WGS sequence"/>
</dbReference>
<accession>A0A6A6S977</accession>
<evidence type="ECO:0000256" key="4">
    <source>
        <dbReference type="ARBA" id="ARBA00016009"/>
    </source>
</evidence>
<reference evidence="9" key="1">
    <citation type="journal article" date="2020" name="Stud. Mycol.">
        <title>101 Dothideomycetes genomes: a test case for predicting lifestyles and emergence of pathogens.</title>
        <authorList>
            <person name="Haridas S."/>
            <person name="Albert R."/>
            <person name="Binder M."/>
            <person name="Bloem J."/>
            <person name="Labutti K."/>
            <person name="Salamov A."/>
            <person name="Andreopoulos B."/>
            <person name="Baker S."/>
            <person name="Barry K."/>
            <person name="Bills G."/>
            <person name="Bluhm B."/>
            <person name="Cannon C."/>
            <person name="Castanera R."/>
            <person name="Culley D."/>
            <person name="Daum C."/>
            <person name="Ezra D."/>
            <person name="Gonzalez J."/>
            <person name="Henrissat B."/>
            <person name="Kuo A."/>
            <person name="Liang C."/>
            <person name="Lipzen A."/>
            <person name="Lutzoni F."/>
            <person name="Magnuson J."/>
            <person name="Mondo S."/>
            <person name="Nolan M."/>
            <person name="Ohm R."/>
            <person name="Pangilinan J."/>
            <person name="Park H.-J."/>
            <person name="Ramirez L."/>
            <person name="Alfaro M."/>
            <person name="Sun H."/>
            <person name="Tritt A."/>
            <person name="Yoshinaga Y."/>
            <person name="Zwiers L.-H."/>
            <person name="Turgeon B."/>
            <person name="Goodwin S."/>
            <person name="Spatafora J."/>
            <person name="Crous P."/>
            <person name="Grigoriev I."/>
        </authorList>
    </citation>
    <scope>NUCLEOTIDE SEQUENCE</scope>
    <source>
        <strain evidence="9">CBS 473.64</strain>
    </source>
</reference>
<sequence>MALVRTFRLPHLEDYPVQVALFKNVTNATFLRSQLLAANPDFDYAFLDATMILSPLPLLLTTSLTLQAYLSSTLRTRTPHSELVFRLHPNNNIGESYRKFGISDTTTHLIAIKLSLPPTEVTNESVSKHLAEVVEGESVPIGDEGEELGLWADVAKIRKIYKLNDGGKGRAKGKREVAVNGGARVRDEKKEMESVIMGIMVLKGT</sequence>
<evidence type="ECO:0000256" key="7">
    <source>
        <dbReference type="ARBA" id="ARBA00025043"/>
    </source>
</evidence>
<dbReference type="OrthoDB" id="329139at2759"/>
<dbReference type="EMBL" id="MU006778">
    <property type="protein sequence ID" value="KAF2644416.1"/>
    <property type="molecule type" value="Genomic_DNA"/>
</dbReference>
<dbReference type="Gene3D" id="3.30.2380.10">
    <property type="entry name" value="CGI121/TPRKB"/>
    <property type="match status" value="1"/>
</dbReference>
<evidence type="ECO:0000256" key="5">
    <source>
        <dbReference type="ARBA" id="ARBA00022694"/>
    </source>
</evidence>
<protein>
    <recommendedName>
        <fullName evidence="4">EKC/KEOPS complex subunit CGI121</fullName>
    </recommendedName>
    <alternativeName>
        <fullName evidence="3">EKC/KEOPS complex subunit cgi121</fullName>
    </alternativeName>
</protein>
<keyword evidence="5" id="KW-0819">tRNA processing</keyword>
<dbReference type="GO" id="GO:0000408">
    <property type="term" value="C:EKC/KEOPS complex"/>
    <property type="evidence" value="ECO:0007669"/>
    <property type="project" value="TreeGrafter"/>
</dbReference>
<dbReference type="InterPro" id="IPR036504">
    <property type="entry name" value="CGI121/TPRKB_sf"/>
</dbReference>
<dbReference type="GO" id="GO:0002949">
    <property type="term" value="P:tRNA threonylcarbamoyladenosine modification"/>
    <property type="evidence" value="ECO:0007669"/>
    <property type="project" value="TreeGrafter"/>
</dbReference>
<evidence type="ECO:0000256" key="1">
    <source>
        <dbReference type="ARBA" id="ARBA00004123"/>
    </source>
</evidence>
<proteinExistence type="inferred from homology"/>
<dbReference type="GO" id="GO:0005634">
    <property type="term" value="C:nucleus"/>
    <property type="evidence" value="ECO:0007669"/>
    <property type="project" value="UniProtKB-SubCell"/>
</dbReference>
<comment type="subcellular location">
    <subcellularLocation>
        <location evidence="1">Nucleus</location>
    </subcellularLocation>
</comment>
<gene>
    <name evidence="9" type="ORF">P280DRAFT_513897</name>
</gene>
<dbReference type="GO" id="GO:0005829">
    <property type="term" value="C:cytosol"/>
    <property type="evidence" value="ECO:0007669"/>
    <property type="project" value="TreeGrafter"/>
</dbReference>
<name>A0A6A6S977_9PLEO</name>